<sequence>MADAADTSFLPPSVREPRVAEEPFNDTSADVILRTSDKVDFYVYKNVLSLASPFFKDMFSLPQPKLASDASIGDGHTVSAPIVDVSEDSRTLDFVLHFCYPVRRPSMIKLTDVGPVLLAAFKYDVNVVLAVAKVALEQCIEQDILGAFALAFRCELYDVCSKAAGHLGQLPFLSLDSKELEFIKADKYRQLLNYQLCYTKDRNTVMPSWDDRPPNLFSGGLVLPKGSLFSGCLLADFKSLDLPQDAVTPFDDKTADIVLRSSDRIHFHVHSFILSFASPVFKDMILNHQKAQRVSACSAPDDSTVINVPEDSHTLDFVLRRCYPVRLPRLSDFDEARRVLAAGVKYDIDGVKAVAEAALVELMDQDIIGVWSIAVRYRLRDVCIVAARRSFQHPGVSLNSSELRYVSASQYHQLLQYRKSCDTTPITSSIQEPRVADKPFDNRAADVILRTSDRVDFYVYKSILSLASPVFEDMFCLPQSPLPLPTSIEDPTSTHRVIDVKEEAHTLDSILRYCYPIYRPPLTTLQEVRDVLDAAHQYRMIAVTSIVKYALIKFIDGHELDVFAIAIACEGYDVCTKAAQKFVQHPFLSLDSKELGRISARQYHRLLNYHEQYTADEYTAVSVEIWAPGARYDF</sequence>
<dbReference type="OrthoDB" id="3164835at2759"/>
<proteinExistence type="predicted"/>
<reference evidence="2 3" key="1">
    <citation type="submission" date="2019-02" db="EMBL/GenBank/DDBJ databases">
        <title>Genome sequencing of the rare red list fungi Hericium alpestre (H. flagellum).</title>
        <authorList>
            <person name="Buettner E."/>
            <person name="Kellner H."/>
        </authorList>
    </citation>
    <scope>NUCLEOTIDE SEQUENCE [LARGE SCALE GENOMIC DNA]</scope>
    <source>
        <strain evidence="2 3">DSM 108284</strain>
    </source>
</reference>
<feature type="domain" description="BTB" evidence="1">
    <location>
        <begin position="29"/>
        <end position="100"/>
    </location>
</feature>
<dbReference type="CDD" id="cd18186">
    <property type="entry name" value="BTB_POZ_ZBTB_KLHL-like"/>
    <property type="match status" value="2"/>
</dbReference>
<dbReference type="SMART" id="SM00225">
    <property type="entry name" value="BTB"/>
    <property type="match status" value="3"/>
</dbReference>
<dbReference type="InterPro" id="IPR044714">
    <property type="entry name" value="AtSIBP1-like"/>
</dbReference>
<dbReference type="EMBL" id="SFCI01001377">
    <property type="protein sequence ID" value="TFY75936.1"/>
    <property type="molecule type" value="Genomic_DNA"/>
</dbReference>
<dbReference type="InterPro" id="IPR000210">
    <property type="entry name" value="BTB/POZ_dom"/>
</dbReference>
<evidence type="ECO:0000313" key="3">
    <source>
        <dbReference type="Proteomes" id="UP000298061"/>
    </source>
</evidence>
<dbReference type="Proteomes" id="UP000298061">
    <property type="component" value="Unassembled WGS sequence"/>
</dbReference>
<dbReference type="PANTHER" id="PTHR46672">
    <property type="entry name" value="OS08G0495500 PROTEIN-RELATED"/>
    <property type="match status" value="1"/>
</dbReference>
<dbReference type="Pfam" id="PF00651">
    <property type="entry name" value="BTB"/>
    <property type="match status" value="3"/>
</dbReference>
<comment type="caution">
    <text evidence="2">The sequence shown here is derived from an EMBL/GenBank/DDBJ whole genome shotgun (WGS) entry which is preliminary data.</text>
</comment>
<protein>
    <recommendedName>
        <fullName evidence="1">BTB domain-containing protein</fullName>
    </recommendedName>
</protein>
<organism evidence="2 3">
    <name type="scientific">Hericium alpestre</name>
    <dbReference type="NCBI Taxonomy" id="135208"/>
    <lineage>
        <taxon>Eukaryota</taxon>
        <taxon>Fungi</taxon>
        <taxon>Dikarya</taxon>
        <taxon>Basidiomycota</taxon>
        <taxon>Agaricomycotina</taxon>
        <taxon>Agaricomycetes</taxon>
        <taxon>Russulales</taxon>
        <taxon>Hericiaceae</taxon>
        <taxon>Hericium</taxon>
    </lineage>
</organism>
<accession>A0A4Y9ZM48</accession>
<evidence type="ECO:0000313" key="2">
    <source>
        <dbReference type="EMBL" id="TFY75936.1"/>
    </source>
</evidence>
<dbReference type="PANTHER" id="PTHR46672:SF1">
    <property type="entry name" value="OS08G0103600 PROTEIN"/>
    <property type="match status" value="1"/>
</dbReference>
<evidence type="ECO:0000259" key="1">
    <source>
        <dbReference type="PROSITE" id="PS50097"/>
    </source>
</evidence>
<keyword evidence="3" id="KW-1185">Reference proteome</keyword>
<dbReference type="InterPro" id="IPR011333">
    <property type="entry name" value="SKP1/BTB/POZ_sf"/>
</dbReference>
<gene>
    <name evidence="2" type="ORF">EWM64_g8076</name>
</gene>
<dbReference type="Gene3D" id="3.30.710.10">
    <property type="entry name" value="Potassium Channel Kv1.1, Chain A"/>
    <property type="match status" value="3"/>
</dbReference>
<dbReference type="STRING" id="135208.A0A4Y9ZM48"/>
<feature type="domain" description="BTB" evidence="1">
    <location>
        <begin position="255"/>
        <end position="331"/>
    </location>
</feature>
<dbReference type="PROSITE" id="PS50097">
    <property type="entry name" value="BTB"/>
    <property type="match status" value="3"/>
</dbReference>
<dbReference type="SUPFAM" id="SSF54695">
    <property type="entry name" value="POZ domain"/>
    <property type="match status" value="3"/>
</dbReference>
<dbReference type="AlphaFoldDB" id="A0A4Y9ZM48"/>
<feature type="domain" description="BTB" evidence="1">
    <location>
        <begin position="445"/>
        <end position="515"/>
    </location>
</feature>
<name>A0A4Y9ZM48_9AGAM</name>